<feature type="compositionally biased region" description="Basic and acidic residues" evidence="1">
    <location>
        <begin position="203"/>
        <end position="219"/>
    </location>
</feature>
<reference evidence="2 3" key="1">
    <citation type="journal article" date="2024" name="bioRxiv">
        <title>Comparative genomics of Cryptococcus and Kwoniella reveals pathogenesis evolution and contrasting karyotype dynamics via intercentromeric recombination or chromosome fusion.</title>
        <authorList>
            <person name="Coelho M.A."/>
            <person name="David-Palma M."/>
            <person name="Shea T."/>
            <person name="Bowers K."/>
            <person name="McGinley-Smith S."/>
            <person name="Mohammad A.W."/>
            <person name="Gnirke A."/>
            <person name="Yurkov A.M."/>
            <person name="Nowrousian M."/>
            <person name="Sun S."/>
            <person name="Cuomo C.A."/>
            <person name="Heitman J."/>
        </authorList>
    </citation>
    <scope>NUCLEOTIDE SEQUENCE [LARGE SCALE GENOMIC DNA]</scope>
    <source>
        <strain evidence="2 3">CBS 13917</strain>
    </source>
</reference>
<dbReference type="KEGG" id="kne:92182584"/>
<feature type="region of interest" description="Disordered" evidence="1">
    <location>
        <begin position="354"/>
        <end position="385"/>
    </location>
</feature>
<feature type="compositionally biased region" description="Basic and acidic residues" evidence="1">
    <location>
        <begin position="234"/>
        <end position="243"/>
    </location>
</feature>
<feature type="region of interest" description="Disordered" evidence="1">
    <location>
        <begin position="169"/>
        <end position="262"/>
    </location>
</feature>
<dbReference type="Proteomes" id="UP001388673">
    <property type="component" value="Unassembled WGS sequence"/>
</dbReference>
<keyword evidence="3" id="KW-1185">Reference proteome</keyword>
<evidence type="ECO:0000313" key="2">
    <source>
        <dbReference type="EMBL" id="KAK8847468.1"/>
    </source>
</evidence>
<feature type="region of interest" description="Disordered" evidence="1">
    <location>
        <begin position="1"/>
        <end position="105"/>
    </location>
</feature>
<feature type="region of interest" description="Disordered" evidence="1">
    <location>
        <begin position="295"/>
        <end position="329"/>
    </location>
</feature>
<organism evidence="2 3">
    <name type="scientific">Kwoniella newhampshirensis</name>
    <dbReference type="NCBI Taxonomy" id="1651941"/>
    <lineage>
        <taxon>Eukaryota</taxon>
        <taxon>Fungi</taxon>
        <taxon>Dikarya</taxon>
        <taxon>Basidiomycota</taxon>
        <taxon>Agaricomycotina</taxon>
        <taxon>Tremellomycetes</taxon>
        <taxon>Tremellales</taxon>
        <taxon>Cryptococcaceae</taxon>
        <taxon>Kwoniella</taxon>
    </lineage>
</organism>
<dbReference type="AlphaFoldDB" id="A0AAW0YTK1"/>
<sequence>MRSRASFFSKLPSSSHKGLPPYGQPEYVSHVRKRDKVKSFFRRETSRSDTEIHHDSGYGTGSSASTRRYAAPSNVSSTRFDQRTAARWQTGEDCSARVSPDGYATTSSQSVALVDEISYDGSATPSIITQEESSENASSIISSMSQDEETTFRLSGSVNIRHNHLLASSPIESDNDWSPVPSSEDLVSRPGYHVPSHLSLISERSEPESNHNDSHRTPPEVHLAPSDFQSQDDSGPKGWDDSTRGTQSRSLSSLGDSEGDGPILRKMEAEHVLHTIPFLAARRPDPNLGQVHHNYSRPVPHDLPSISKRSVRTMNPSEPDKVASSHRKTDKFTTLSNKVKNFYESTASRSRKIGSFLTSRQKKDGMRLSLSDTKSTAETPSQDEVEEEAWKIAIQVGQSWEPGERYRQSDPRGCFSAMGDDGRRHDGSIAEATRMQSHRPRLINITNSFSDTTGRSVINSDNLGPLEMITNEPFDPFPQGMSSHDDYSISVSSLNEIKVPHARESHNFEQTKREEYERLKAILRGEDDEDEYKVDLTGIGWSL</sequence>
<name>A0AAW0YTK1_9TREE</name>
<proteinExistence type="predicted"/>
<comment type="caution">
    <text evidence="2">The sequence shown here is derived from an EMBL/GenBank/DDBJ whole genome shotgun (WGS) entry which is preliminary data.</text>
</comment>
<evidence type="ECO:0000313" key="3">
    <source>
        <dbReference type="Proteomes" id="UP001388673"/>
    </source>
</evidence>
<dbReference type="GeneID" id="92182584"/>
<dbReference type="RefSeq" id="XP_066800986.1">
    <property type="nucleotide sequence ID" value="XM_066948418.1"/>
</dbReference>
<gene>
    <name evidence="2" type="ORF">IAR55_005326</name>
</gene>
<dbReference type="EMBL" id="JBCAWK010000010">
    <property type="protein sequence ID" value="KAK8847468.1"/>
    <property type="molecule type" value="Genomic_DNA"/>
</dbReference>
<feature type="compositionally biased region" description="Basic and acidic residues" evidence="1">
    <location>
        <begin position="37"/>
        <end position="56"/>
    </location>
</feature>
<protein>
    <submittedName>
        <fullName evidence="2">Uncharacterized protein</fullName>
    </submittedName>
</protein>
<feature type="compositionally biased region" description="Polar residues" evidence="1">
    <location>
        <begin position="370"/>
        <end position="380"/>
    </location>
</feature>
<evidence type="ECO:0000256" key="1">
    <source>
        <dbReference type="SAM" id="MobiDB-lite"/>
    </source>
</evidence>
<accession>A0AAW0YTK1</accession>